<accession>A0ABW4I6F5</accession>
<reference evidence="3" key="1">
    <citation type="journal article" date="2019" name="Int. J. Syst. Evol. Microbiol.">
        <title>The Global Catalogue of Microorganisms (GCM) 10K type strain sequencing project: providing services to taxonomists for standard genome sequencing and annotation.</title>
        <authorList>
            <consortium name="The Broad Institute Genomics Platform"/>
            <consortium name="The Broad Institute Genome Sequencing Center for Infectious Disease"/>
            <person name="Wu L."/>
            <person name="Ma J."/>
        </authorList>
    </citation>
    <scope>NUCLEOTIDE SEQUENCE [LARGE SCALE GENOMIC DNA]</scope>
    <source>
        <strain evidence="3">CCUG 53762</strain>
    </source>
</reference>
<protein>
    <submittedName>
        <fullName evidence="2">DUF5017 domain-containing protein</fullName>
    </submittedName>
</protein>
<dbReference type="Proteomes" id="UP001597118">
    <property type="component" value="Unassembled WGS sequence"/>
</dbReference>
<evidence type="ECO:0000313" key="3">
    <source>
        <dbReference type="Proteomes" id="UP001597118"/>
    </source>
</evidence>
<name>A0ABW4I6F5_9SPHI</name>
<dbReference type="InterPro" id="IPR032185">
    <property type="entry name" value="DUF5017"/>
</dbReference>
<evidence type="ECO:0000313" key="2">
    <source>
        <dbReference type="EMBL" id="MFD1628333.1"/>
    </source>
</evidence>
<gene>
    <name evidence="2" type="ORF">ACFSAH_00510</name>
</gene>
<keyword evidence="3" id="KW-1185">Reference proteome</keyword>
<evidence type="ECO:0000259" key="1">
    <source>
        <dbReference type="Pfam" id="PF16409"/>
    </source>
</evidence>
<proteinExistence type="predicted"/>
<dbReference type="EMBL" id="JBHUDG010000001">
    <property type="protein sequence ID" value="MFD1628333.1"/>
    <property type="molecule type" value="Genomic_DNA"/>
</dbReference>
<comment type="caution">
    <text evidence="2">The sequence shown here is derived from an EMBL/GenBank/DDBJ whole genome shotgun (WGS) entry which is preliminary data.</text>
</comment>
<sequence>MNSLIKKNILLVFLLVTIIASVKAQFKKGDDVLISFQNSVYYGSQTNDLSVLLSTDFNGKSDFASLKSAKWEDLTSLFEYTDSKEIKHSGEKSLSKYLQEGKPLFIAFKYTGKESAKPSQRMWIIKSFMVKKGGKKLQTSDVMFINNPENDENVGWELWGQGSTFRFRSNMTKKASESWAVLEIKP</sequence>
<dbReference type="RefSeq" id="WP_379660720.1">
    <property type="nucleotide sequence ID" value="NZ_JBHUDG010000001.1"/>
</dbReference>
<organism evidence="2 3">
    <name type="scientific">Pseudopedobacter beijingensis</name>
    <dbReference type="NCBI Taxonomy" id="1207056"/>
    <lineage>
        <taxon>Bacteria</taxon>
        <taxon>Pseudomonadati</taxon>
        <taxon>Bacteroidota</taxon>
        <taxon>Sphingobacteriia</taxon>
        <taxon>Sphingobacteriales</taxon>
        <taxon>Sphingobacteriaceae</taxon>
        <taxon>Pseudopedobacter</taxon>
    </lineage>
</organism>
<dbReference type="Pfam" id="PF16409">
    <property type="entry name" value="DUF5017"/>
    <property type="match status" value="1"/>
</dbReference>
<feature type="domain" description="DUF5017" evidence="1">
    <location>
        <begin position="26"/>
        <end position="137"/>
    </location>
</feature>